<sequence>AEVDDIENFLFDYKGYAKAKKYNEETTCFKTSLKTKISEKIKAENEPKIKILRLKHLKQEEKKLVREYMNRYEAHIEHVNTKLRLDEKCDWYIKGLREPFRSKVENCCSKDYKKAKKKALGMDEYKREKNQEHEGERSKDLVNELAALEINRIEQEAK</sequence>
<organism evidence="1 2">
    <name type="scientific">Dentiscutata erythropus</name>
    <dbReference type="NCBI Taxonomy" id="1348616"/>
    <lineage>
        <taxon>Eukaryota</taxon>
        <taxon>Fungi</taxon>
        <taxon>Fungi incertae sedis</taxon>
        <taxon>Mucoromycota</taxon>
        <taxon>Glomeromycotina</taxon>
        <taxon>Glomeromycetes</taxon>
        <taxon>Diversisporales</taxon>
        <taxon>Gigasporaceae</taxon>
        <taxon>Dentiscutata</taxon>
    </lineage>
</organism>
<gene>
    <name evidence="1" type="ORF">DERYTH_LOCUS2142</name>
</gene>
<protein>
    <submittedName>
        <fullName evidence="1">7455_t:CDS:1</fullName>
    </submittedName>
</protein>
<evidence type="ECO:0000313" key="2">
    <source>
        <dbReference type="Proteomes" id="UP000789405"/>
    </source>
</evidence>
<reference evidence="1" key="1">
    <citation type="submission" date="2021-06" db="EMBL/GenBank/DDBJ databases">
        <authorList>
            <person name="Kallberg Y."/>
            <person name="Tangrot J."/>
            <person name="Rosling A."/>
        </authorList>
    </citation>
    <scope>NUCLEOTIDE SEQUENCE</scope>
    <source>
        <strain evidence="1">MA453B</strain>
    </source>
</reference>
<name>A0A9N8WKB3_9GLOM</name>
<accession>A0A9N8WKB3</accession>
<dbReference type="Proteomes" id="UP000789405">
    <property type="component" value="Unassembled WGS sequence"/>
</dbReference>
<keyword evidence="2" id="KW-1185">Reference proteome</keyword>
<dbReference type="EMBL" id="CAJVPY010000651">
    <property type="protein sequence ID" value="CAG8485462.1"/>
    <property type="molecule type" value="Genomic_DNA"/>
</dbReference>
<feature type="non-terminal residue" evidence="1">
    <location>
        <position position="1"/>
    </location>
</feature>
<evidence type="ECO:0000313" key="1">
    <source>
        <dbReference type="EMBL" id="CAG8485462.1"/>
    </source>
</evidence>
<dbReference type="AlphaFoldDB" id="A0A9N8WKB3"/>
<proteinExistence type="predicted"/>
<comment type="caution">
    <text evidence="1">The sequence shown here is derived from an EMBL/GenBank/DDBJ whole genome shotgun (WGS) entry which is preliminary data.</text>
</comment>